<dbReference type="GO" id="GO:0080120">
    <property type="term" value="P:CAAX-box protein maturation"/>
    <property type="evidence" value="ECO:0007669"/>
    <property type="project" value="UniProtKB-ARBA"/>
</dbReference>
<keyword evidence="1" id="KW-0812">Transmembrane</keyword>
<dbReference type="EMBL" id="LS992241">
    <property type="protein sequence ID" value="SYX82976.1"/>
    <property type="molecule type" value="Genomic_DNA"/>
</dbReference>
<organism evidence="3 4">
    <name type="scientific">Paenibacillus alvei</name>
    <name type="common">Bacillus alvei</name>
    <dbReference type="NCBI Taxonomy" id="44250"/>
    <lineage>
        <taxon>Bacteria</taxon>
        <taxon>Bacillati</taxon>
        <taxon>Bacillota</taxon>
        <taxon>Bacilli</taxon>
        <taxon>Bacillales</taxon>
        <taxon>Paenibacillaceae</taxon>
        <taxon>Paenibacillus</taxon>
    </lineage>
</organism>
<dbReference type="Pfam" id="PF02517">
    <property type="entry name" value="Rce1-like"/>
    <property type="match status" value="1"/>
</dbReference>
<feature type="domain" description="CAAX prenyl protease 2/Lysostaphin resistance protein A-like" evidence="2">
    <location>
        <begin position="95"/>
        <end position="196"/>
    </location>
</feature>
<feature type="transmembrane region" description="Helical" evidence="1">
    <location>
        <begin position="184"/>
        <end position="202"/>
    </location>
</feature>
<keyword evidence="1" id="KW-0472">Membrane</keyword>
<name>A0A383R9G3_PAEAL</name>
<evidence type="ECO:0000313" key="3">
    <source>
        <dbReference type="EMBL" id="SYX82976.1"/>
    </source>
</evidence>
<feature type="transmembrane region" description="Helical" evidence="1">
    <location>
        <begin position="128"/>
        <end position="149"/>
    </location>
</feature>
<dbReference type="InterPro" id="IPR003675">
    <property type="entry name" value="Rce1/LyrA-like_dom"/>
</dbReference>
<feature type="transmembrane region" description="Helical" evidence="1">
    <location>
        <begin position="35"/>
        <end position="52"/>
    </location>
</feature>
<dbReference type="AlphaFoldDB" id="A0A383R9G3"/>
<evidence type="ECO:0000259" key="2">
    <source>
        <dbReference type="Pfam" id="PF02517"/>
    </source>
</evidence>
<reference evidence="4" key="1">
    <citation type="submission" date="2018-08" db="EMBL/GenBank/DDBJ databases">
        <authorList>
            <person name="Chevrot R."/>
        </authorList>
    </citation>
    <scope>NUCLEOTIDE SEQUENCE [LARGE SCALE GENOMIC DNA]</scope>
</reference>
<evidence type="ECO:0000313" key="4">
    <source>
        <dbReference type="Proteomes" id="UP000304148"/>
    </source>
</evidence>
<keyword evidence="1" id="KW-1133">Transmembrane helix</keyword>
<protein>
    <submittedName>
        <fullName evidence="3">CAAX amino terminal protease</fullName>
    </submittedName>
</protein>
<dbReference type="GO" id="GO:0006508">
    <property type="term" value="P:proteolysis"/>
    <property type="evidence" value="ECO:0007669"/>
    <property type="project" value="UniProtKB-KW"/>
</dbReference>
<dbReference type="Proteomes" id="UP000304148">
    <property type="component" value="Chromosome"/>
</dbReference>
<feature type="transmembrane region" description="Helical" evidence="1">
    <location>
        <begin position="161"/>
        <end position="178"/>
    </location>
</feature>
<proteinExistence type="predicted"/>
<gene>
    <name evidence="3" type="ORF">PBLR_11398</name>
</gene>
<keyword evidence="3" id="KW-0645">Protease</keyword>
<sequence length="210" mass="24001">MLLAIGISLLLTFSFIIVQRILKIITRVDVEKSTIIFWGMTVIVVSVIALWYGEQYIYKIPERVMPVMTLFFIVAIVNVFLAQRSGYRPIGIYDTFHFCLTYPLLEEMVFRGLVLPLLSSSLPTSSSLTIMGLSVTPAVVLTAFLFAICHLQYYRLSRMSIRFMIFAFSGGVFFGMIADHTHSIWLPLMLHIEFNVLSVYFSRRRMSVGS</sequence>
<keyword evidence="3" id="KW-0378">Hydrolase</keyword>
<evidence type="ECO:0000256" key="1">
    <source>
        <dbReference type="SAM" id="Phobius"/>
    </source>
</evidence>
<accession>A0A383R9G3</accession>
<feature type="transmembrane region" description="Helical" evidence="1">
    <location>
        <begin position="64"/>
        <end position="82"/>
    </location>
</feature>
<dbReference type="GO" id="GO:0004175">
    <property type="term" value="F:endopeptidase activity"/>
    <property type="evidence" value="ECO:0007669"/>
    <property type="project" value="UniProtKB-ARBA"/>
</dbReference>